<comment type="catalytic activity">
    <reaction evidence="10">
        <text>L-threonyl-[protein] + FAD = FMN-L-threonyl-[protein] + AMP + H(+)</text>
        <dbReference type="Rhea" id="RHEA:36847"/>
        <dbReference type="Rhea" id="RHEA-COMP:11060"/>
        <dbReference type="Rhea" id="RHEA-COMP:11061"/>
        <dbReference type="ChEBI" id="CHEBI:15378"/>
        <dbReference type="ChEBI" id="CHEBI:30013"/>
        <dbReference type="ChEBI" id="CHEBI:57692"/>
        <dbReference type="ChEBI" id="CHEBI:74257"/>
        <dbReference type="ChEBI" id="CHEBI:456215"/>
        <dbReference type="EC" id="2.7.1.180"/>
    </reaction>
</comment>
<evidence type="ECO:0000256" key="8">
    <source>
        <dbReference type="ARBA" id="ARBA00022842"/>
    </source>
</evidence>
<evidence type="ECO:0000256" key="7">
    <source>
        <dbReference type="ARBA" id="ARBA00022827"/>
    </source>
</evidence>
<sequence length="239" mass="24982">MGVPMSLDLRAPDDERSRAAARATFDLLRAEDARFSPFRESSELRRYERGLVGPPSPQLAEVLRLAEDARAASGGAFDVRRPDGGLDANGVVKGWAVQRAVGLLLAEGFGDLCFNAGGDVAVRGAPEPGRDWVVAVRSPLARHELIARIEVRDGAVATSGTYERGQHVWDGRTGRRADQLLAATVVAGDLTTADILATSVLALGPDGVGWALGQGAAWALGVRPDGSLVSGGAAPRRAA</sequence>
<dbReference type="EMBL" id="JBIRYI010000013">
    <property type="protein sequence ID" value="MFI2489241.1"/>
    <property type="molecule type" value="Genomic_DNA"/>
</dbReference>
<keyword evidence="8" id="KW-0460">Magnesium</keyword>
<keyword evidence="7" id="KW-0274">FAD</keyword>
<accession>A0ABW7XNZ1</accession>
<dbReference type="SUPFAM" id="SSF143631">
    <property type="entry name" value="ApbE-like"/>
    <property type="match status" value="1"/>
</dbReference>
<name>A0ABW7XNZ1_9MICO</name>
<dbReference type="PANTHER" id="PTHR30040:SF2">
    <property type="entry name" value="FAD:PROTEIN FMN TRANSFERASE"/>
    <property type="match status" value="1"/>
</dbReference>
<evidence type="ECO:0000256" key="9">
    <source>
        <dbReference type="ARBA" id="ARBA00031306"/>
    </source>
</evidence>
<evidence type="ECO:0000313" key="12">
    <source>
        <dbReference type="Proteomes" id="UP001611580"/>
    </source>
</evidence>
<evidence type="ECO:0000313" key="11">
    <source>
        <dbReference type="EMBL" id="MFI2489241.1"/>
    </source>
</evidence>
<keyword evidence="5 11" id="KW-0808">Transferase</keyword>
<comment type="caution">
    <text evidence="11">The sequence shown here is derived from an EMBL/GenBank/DDBJ whole genome shotgun (WGS) entry which is preliminary data.</text>
</comment>
<dbReference type="RefSeq" id="WP_397406319.1">
    <property type="nucleotide sequence ID" value="NZ_JBIRYI010000013.1"/>
</dbReference>
<gene>
    <name evidence="11" type="ORF">ACH47X_20190</name>
</gene>
<evidence type="ECO:0000256" key="4">
    <source>
        <dbReference type="ARBA" id="ARBA00022630"/>
    </source>
</evidence>
<keyword evidence="6" id="KW-0479">Metal-binding</keyword>
<keyword evidence="12" id="KW-1185">Reference proteome</keyword>
<evidence type="ECO:0000256" key="3">
    <source>
        <dbReference type="ARBA" id="ARBA00016337"/>
    </source>
</evidence>
<proteinExistence type="predicted"/>
<dbReference type="Gene3D" id="3.10.520.10">
    <property type="entry name" value="ApbE-like domains"/>
    <property type="match status" value="2"/>
</dbReference>
<keyword evidence="4" id="KW-0285">Flavoprotein</keyword>
<evidence type="ECO:0000256" key="1">
    <source>
        <dbReference type="ARBA" id="ARBA00001946"/>
    </source>
</evidence>
<organism evidence="11 12">
    <name type="scientific">Promicromonospora kroppenstedtii</name>
    <dbReference type="NCBI Taxonomy" id="440482"/>
    <lineage>
        <taxon>Bacteria</taxon>
        <taxon>Bacillati</taxon>
        <taxon>Actinomycetota</taxon>
        <taxon>Actinomycetes</taxon>
        <taxon>Micrococcales</taxon>
        <taxon>Promicromonosporaceae</taxon>
        <taxon>Promicromonospora</taxon>
    </lineage>
</organism>
<dbReference type="InterPro" id="IPR003374">
    <property type="entry name" value="ApbE-like_sf"/>
</dbReference>
<dbReference type="PANTHER" id="PTHR30040">
    <property type="entry name" value="THIAMINE BIOSYNTHESIS LIPOPROTEIN APBE"/>
    <property type="match status" value="1"/>
</dbReference>
<evidence type="ECO:0000256" key="2">
    <source>
        <dbReference type="ARBA" id="ARBA00011955"/>
    </source>
</evidence>
<protein>
    <recommendedName>
        <fullName evidence="3">FAD:protein FMN transferase</fullName>
        <ecNumber evidence="2">2.7.1.180</ecNumber>
    </recommendedName>
    <alternativeName>
        <fullName evidence="9">Flavin transferase</fullName>
    </alternativeName>
</protein>
<dbReference type="GO" id="GO:0016740">
    <property type="term" value="F:transferase activity"/>
    <property type="evidence" value="ECO:0007669"/>
    <property type="project" value="UniProtKB-KW"/>
</dbReference>
<evidence type="ECO:0000256" key="5">
    <source>
        <dbReference type="ARBA" id="ARBA00022679"/>
    </source>
</evidence>
<evidence type="ECO:0000256" key="10">
    <source>
        <dbReference type="ARBA" id="ARBA00048540"/>
    </source>
</evidence>
<dbReference type="InterPro" id="IPR024932">
    <property type="entry name" value="ApbE"/>
</dbReference>
<comment type="cofactor">
    <cofactor evidence="1">
        <name>Mg(2+)</name>
        <dbReference type="ChEBI" id="CHEBI:18420"/>
    </cofactor>
</comment>
<evidence type="ECO:0000256" key="6">
    <source>
        <dbReference type="ARBA" id="ARBA00022723"/>
    </source>
</evidence>
<dbReference type="EC" id="2.7.1.180" evidence="2"/>
<dbReference type="Proteomes" id="UP001611580">
    <property type="component" value="Unassembled WGS sequence"/>
</dbReference>
<reference evidence="11 12" key="1">
    <citation type="submission" date="2024-10" db="EMBL/GenBank/DDBJ databases">
        <title>The Natural Products Discovery Center: Release of the First 8490 Sequenced Strains for Exploring Actinobacteria Biosynthetic Diversity.</title>
        <authorList>
            <person name="Kalkreuter E."/>
            <person name="Kautsar S.A."/>
            <person name="Yang D."/>
            <person name="Bader C.D."/>
            <person name="Teijaro C.N."/>
            <person name="Fluegel L."/>
            <person name="Davis C.M."/>
            <person name="Simpson J.R."/>
            <person name="Lauterbach L."/>
            <person name="Steele A.D."/>
            <person name="Gui C."/>
            <person name="Meng S."/>
            <person name="Li G."/>
            <person name="Viehrig K."/>
            <person name="Ye F."/>
            <person name="Su P."/>
            <person name="Kiefer A.F."/>
            <person name="Nichols A."/>
            <person name="Cepeda A.J."/>
            <person name="Yan W."/>
            <person name="Fan B."/>
            <person name="Jiang Y."/>
            <person name="Adhikari A."/>
            <person name="Zheng C.-J."/>
            <person name="Schuster L."/>
            <person name="Cowan T.M."/>
            <person name="Smanski M.J."/>
            <person name="Chevrette M.G."/>
            <person name="De Carvalho L.P.S."/>
            <person name="Shen B."/>
        </authorList>
    </citation>
    <scope>NUCLEOTIDE SEQUENCE [LARGE SCALE GENOMIC DNA]</scope>
    <source>
        <strain evidence="11 12">NPDC019481</strain>
    </source>
</reference>
<dbReference type="Pfam" id="PF02424">
    <property type="entry name" value="ApbE"/>
    <property type="match status" value="2"/>
</dbReference>